<gene>
    <name evidence="1" type="ORF">NKI81_32050</name>
</gene>
<proteinExistence type="predicted"/>
<dbReference type="EMBL" id="JAMYRI010000038">
    <property type="protein sequence ID" value="MER9288456.1"/>
    <property type="molecule type" value="Genomic_DNA"/>
</dbReference>
<accession>A0ACC6T966</accession>
<protein>
    <submittedName>
        <fullName evidence="1">Uncharacterized protein</fullName>
    </submittedName>
</protein>
<comment type="caution">
    <text evidence="1">The sequence shown here is derived from an EMBL/GenBank/DDBJ whole genome shotgun (WGS) entry which is preliminary data.</text>
</comment>
<evidence type="ECO:0000313" key="1">
    <source>
        <dbReference type="EMBL" id="MER9288456.1"/>
    </source>
</evidence>
<sequence length="182" mass="19070">MNVVAKLTNVTRSPGDPKVLKAGPSVVGASEKLARRLGWFSIALGVAELVGGERIARALGMSGKEDLIRAYGAREISSGILSLSVDKQAGLWSRVAGDGLDIATLLTAYRHDNPKRDNVGLALAMFAGITLLDIIGAKGVTARHSRGGTRPRDYGDRSGFPRGTAAARDFARSQRSQDAGAA</sequence>
<evidence type="ECO:0000313" key="2">
    <source>
        <dbReference type="Proteomes" id="UP001480082"/>
    </source>
</evidence>
<dbReference type="Proteomes" id="UP001480082">
    <property type="component" value="Unassembled WGS sequence"/>
</dbReference>
<name>A0ACC6T966_9HYPH</name>
<keyword evidence="2" id="KW-1185">Reference proteome</keyword>
<organism evidence="1 2">
    <name type="scientific">Mesorhizobium australicum</name>
    <dbReference type="NCBI Taxonomy" id="536018"/>
    <lineage>
        <taxon>Bacteria</taxon>
        <taxon>Pseudomonadati</taxon>
        <taxon>Pseudomonadota</taxon>
        <taxon>Alphaproteobacteria</taxon>
        <taxon>Hyphomicrobiales</taxon>
        <taxon>Phyllobacteriaceae</taxon>
        <taxon>Mesorhizobium</taxon>
    </lineage>
</organism>
<reference evidence="1 2" key="1">
    <citation type="journal article" date="2024" name="Proc. Natl. Acad. Sci. U.S.A.">
        <title>The evolutionary genomics of adaptation to stress in wild rhizobium bacteria.</title>
        <authorList>
            <person name="Kehlet-Delgado H."/>
            <person name="Montoya A.P."/>
            <person name="Jensen K.T."/>
            <person name="Wendlandt C.E."/>
            <person name="Dexheimer C."/>
            <person name="Roberts M."/>
            <person name="Torres Martinez L."/>
            <person name="Friesen M.L."/>
            <person name="Griffitts J.S."/>
            <person name="Porter S.S."/>
        </authorList>
    </citation>
    <scope>NUCLEOTIDE SEQUENCE [LARGE SCALE GENOMIC DNA]</scope>
    <source>
        <strain evidence="1 2">M0468</strain>
    </source>
</reference>